<keyword evidence="2" id="KW-0597">Phosphoprotein</keyword>
<dbReference type="GO" id="GO:0044550">
    <property type="term" value="P:secondary metabolite biosynthetic process"/>
    <property type="evidence" value="ECO:0007669"/>
    <property type="project" value="TreeGrafter"/>
</dbReference>
<dbReference type="SUPFAM" id="SSF56801">
    <property type="entry name" value="Acetyl-CoA synthetase-like"/>
    <property type="match status" value="1"/>
</dbReference>
<dbReference type="GO" id="GO:0005737">
    <property type="term" value="C:cytoplasm"/>
    <property type="evidence" value="ECO:0007669"/>
    <property type="project" value="TreeGrafter"/>
</dbReference>
<evidence type="ECO:0000256" key="1">
    <source>
        <dbReference type="ARBA" id="ARBA00022450"/>
    </source>
</evidence>
<accession>A0A819UAL3</accession>
<dbReference type="InterPro" id="IPR020845">
    <property type="entry name" value="AMP-binding_CS"/>
</dbReference>
<dbReference type="GO" id="GO:0031177">
    <property type="term" value="F:phosphopantetheine binding"/>
    <property type="evidence" value="ECO:0007669"/>
    <property type="project" value="TreeGrafter"/>
</dbReference>
<organism evidence="5 6">
    <name type="scientific">Adineta steineri</name>
    <dbReference type="NCBI Taxonomy" id="433720"/>
    <lineage>
        <taxon>Eukaryota</taxon>
        <taxon>Metazoa</taxon>
        <taxon>Spiralia</taxon>
        <taxon>Gnathifera</taxon>
        <taxon>Rotifera</taxon>
        <taxon>Eurotatoria</taxon>
        <taxon>Bdelloidea</taxon>
        <taxon>Adinetida</taxon>
        <taxon>Adinetidae</taxon>
        <taxon>Adineta</taxon>
    </lineage>
</organism>
<dbReference type="InterPro" id="IPR001242">
    <property type="entry name" value="Condensation_dom"/>
</dbReference>
<reference evidence="5" key="1">
    <citation type="submission" date="2021-02" db="EMBL/GenBank/DDBJ databases">
        <authorList>
            <person name="Nowell W R."/>
        </authorList>
    </citation>
    <scope>NUCLEOTIDE SEQUENCE</scope>
</reference>
<evidence type="ECO:0000313" key="6">
    <source>
        <dbReference type="Proteomes" id="UP000663844"/>
    </source>
</evidence>
<dbReference type="AlphaFoldDB" id="A0A819UAL3"/>
<evidence type="ECO:0000259" key="3">
    <source>
        <dbReference type="Pfam" id="PF00501"/>
    </source>
</evidence>
<protein>
    <submittedName>
        <fullName evidence="5">Uncharacterized protein</fullName>
    </submittedName>
</protein>
<name>A0A819UAL3_9BILA</name>
<dbReference type="PANTHER" id="PTHR45527:SF1">
    <property type="entry name" value="FATTY ACID SYNTHASE"/>
    <property type="match status" value="1"/>
</dbReference>
<evidence type="ECO:0000256" key="2">
    <source>
        <dbReference type="ARBA" id="ARBA00022553"/>
    </source>
</evidence>
<dbReference type="Gene3D" id="3.30.559.30">
    <property type="entry name" value="Nonribosomal peptide synthetase, condensation domain"/>
    <property type="match status" value="1"/>
</dbReference>
<evidence type="ECO:0000313" key="5">
    <source>
        <dbReference type="EMBL" id="CAF4091873.1"/>
    </source>
</evidence>
<dbReference type="Pfam" id="PF00668">
    <property type="entry name" value="Condensation"/>
    <property type="match status" value="1"/>
</dbReference>
<evidence type="ECO:0000259" key="4">
    <source>
        <dbReference type="Pfam" id="PF00668"/>
    </source>
</evidence>
<dbReference type="InterPro" id="IPR000873">
    <property type="entry name" value="AMP-dep_synth/lig_dom"/>
</dbReference>
<dbReference type="GO" id="GO:0043041">
    <property type="term" value="P:amino acid activation for nonribosomal peptide biosynthetic process"/>
    <property type="evidence" value="ECO:0007669"/>
    <property type="project" value="TreeGrafter"/>
</dbReference>
<dbReference type="PROSITE" id="PS00455">
    <property type="entry name" value="AMP_BINDING"/>
    <property type="match status" value="1"/>
</dbReference>
<comment type="caution">
    <text evidence="5">The sequence shown here is derived from an EMBL/GenBank/DDBJ whole genome shotgun (WGS) entry which is preliminary data.</text>
</comment>
<sequence length="917" mass="104494">MINSRYSTDTCEVVLRLNHTNQNQVQHLTWHYEMLQNNNEQKKSKYEQISIIPKREVDQNYFDLYGSISIERIHSSLRSVIEQHTILRTAVYFDQANNQIEQCIQPLTDEIYSFQHSQGISTSEQLDDLLTNESTKKYFDVTKGKVLRCHVVQRSTENHDHSLHEGDFIFFNVHHIAFDLSSVKPFLKAFAQACYTDDSCQPILSVPQYIDFALYEQAMLSDINVNSKMNKAQRFWSDLMHDYDWNGIRRLVPEEDTNDKVRSGRALSVAFHLEQNIVDAMMLFTSSNNITMFSLSLACYYAFLYKIINDDDLCVAGVIANRSKEEMKNMIGMFVNLVPYRIKMQSNNSFNHFVQEVQQLCIDVLEHASLPYQQIIETQGKREHHVLPSSAFQYESSVSTLTQNTSSKLIVGEGCVLGAFDDRDTAHGNGTTLFDLALTIAHDHHSRSTEYFLDCSTDIFKSQANVDLLANRFQHMLTQLFSSSSIIHEPIYKLSIVLPTEQEFIHQMNNTDISASYSWPNTVHECFVQQAQLYPQKLALELDEQSLTYSELLYFVYCLTNYLTDKIQPNEIICQCVERSFEMIIGMLAILSSGAVYCPLSPLDPPERLKTLIQDTSAKTLLIHSFTWQTILITHTSCNLIITDSFIMFSHINYNHDHHITKPISVTSDNIAYIIFTSGTTGIPKAVVISHSHLLLYVQSSVEVDALRTTDRAIQLSSCTWDVHIHEVVGTLLVGGTVILLRSEQGNRNMDYLSQIIEIHQATYVCIVPTLQVLLFDIVEAQKAIQRLNTLRLIWSVGEPISCRFIARILPMLPIGCQYINFSGATEGTVIQMFHVVTKDDGLSESGTVPSGQPMPYFRCHILDQFLQIIPIGYIGELFVSGPIMNGYLNRPDLNSKALVQLPDEPDKSYRTGDLAR</sequence>
<dbReference type="GO" id="GO:0003824">
    <property type="term" value="F:catalytic activity"/>
    <property type="evidence" value="ECO:0007669"/>
    <property type="project" value="InterPro"/>
</dbReference>
<dbReference type="SUPFAM" id="SSF52777">
    <property type="entry name" value="CoA-dependent acyltransferases"/>
    <property type="match status" value="2"/>
</dbReference>
<keyword evidence="1" id="KW-0596">Phosphopantetheine</keyword>
<feature type="non-terminal residue" evidence="5">
    <location>
        <position position="1"/>
    </location>
</feature>
<proteinExistence type="predicted"/>
<dbReference type="Gene3D" id="3.30.559.10">
    <property type="entry name" value="Chloramphenicol acetyltransferase-like domain"/>
    <property type="match status" value="1"/>
</dbReference>
<dbReference type="Proteomes" id="UP000663844">
    <property type="component" value="Unassembled WGS sequence"/>
</dbReference>
<dbReference type="Pfam" id="PF00501">
    <property type="entry name" value="AMP-binding"/>
    <property type="match status" value="1"/>
</dbReference>
<dbReference type="PANTHER" id="PTHR45527">
    <property type="entry name" value="NONRIBOSOMAL PEPTIDE SYNTHETASE"/>
    <property type="match status" value="1"/>
</dbReference>
<gene>
    <name evidence="5" type="ORF">OXD698_LOCUS34935</name>
</gene>
<dbReference type="EMBL" id="CAJOAZ010005216">
    <property type="protein sequence ID" value="CAF4091873.1"/>
    <property type="molecule type" value="Genomic_DNA"/>
</dbReference>
<feature type="domain" description="Condensation" evidence="4">
    <location>
        <begin position="59"/>
        <end position="503"/>
    </location>
</feature>
<dbReference type="InterPro" id="IPR042099">
    <property type="entry name" value="ANL_N_sf"/>
</dbReference>
<dbReference type="InterPro" id="IPR023213">
    <property type="entry name" value="CAT-like_dom_sf"/>
</dbReference>
<feature type="domain" description="AMP-dependent synthetase/ligase" evidence="3">
    <location>
        <begin position="528"/>
        <end position="889"/>
    </location>
</feature>
<dbReference type="Gene3D" id="3.40.50.12780">
    <property type="entry name" value="N-terminal domain of ligase-like"/>
    <property type="match status" value="1"/>
</dbReference>